<name>A0AAE0XAU4_9PEZI</name>
<dbReference type="EMBL" id="JAULSO010000002">
    <property type="protein sequence ID" value="KAK3689187.1"/>
    <property type="molecule type" value="Genomic_DNA"/>
</dbReference>
<gene>
    <name evidence="2" type="ORF">B0T22DRAFT_168414</name>
</gene>
<evidence type="ECO:0000313" key="3">
    <source>
        <dbReference type="Proteomes" id="UP001270362"/>
    </source>
</evidence>
<organism evidence="2 3">
    <name type="scientific">Podospora appendiculata</name>
    <dbReference type="NCBI Taxonomy" id="314037"/>
    <lineage>
        <taxon>Eukaryota</taxon>
        <taxon>Fungi</taxon>
        <taxon>Dikarya</taxon>
        <taxon>Ascomycota</taxon>
        <taxon>Pezizomycotina</taxon>
        <taxon>Sordariomycetes</taxon>
        <taxon>Sordariomycetidae</taxon>
        <taxon>Sordariales</taxon>
        <taxon>Podosporaceae</taxon>
        <taxon>Podospora</taxon>
    </lineage>
</organism>
<accession>A0AAE0XAU4</accession>
<proteinExistence type="predicted"/>
<reference evidence="2" key="1">
    <citation type="journal article" date="2023" name="Mol. Phylogenet. Evol.">
        <title>Genome-scale phylogeny and comparative genomics of the fungal order Sordariales.</title>
        <authorList>
            <person name="Hensen N."/>
            <person name="Bonometti L."/>
            <person name="Westerberg I."/>
            <person name="Brannstrom I.O."/>
            <person name="Guillou S."/>
            <person name="Cros-Aarteil S."/>
            <person name="Calhoun S."/>
            <person name="Haridas S."/>
            <person name="Kuo A."/>
            <person name="Mondo S."/>
            <person name="Pangilinan J."/>
            <person name="Riley R."/>
            <person name="LaButti K."/>
            <person name="Andreopoulos B."/>
            <person name="Lipzen A."/>
            <person name="Chen C."/>
            <person name="Yan M."/>
            <person name="Daum C."/>
            <person name="Ng V."/>
            <person name="Clum A."/>
            <person name="Steindorff A."/>
            <person name="Ohm R.A."/>
            <person name="Martin F."/>
            <person name="Silar P."/>
            <person name="Natvig D.O."/>
            <person name="Lalanne C."/>
            <person name="Gautier V."/>
            <person name="Ament-Velasquez S.L."/>
            <person name="Kruys A."/>
            <person name="Hutchinson M.I."/>
            <person name="Powell A.J."/>
            <person name="Barry K."/>
            <person name="Miller A.N."/>
            <person name="Grigoriev I.V."/>
            <person name="Debuchy R."/>
            <person name="Gladieux P."/>
            <person name="Hiltunen Thoren M."/>
            <person name="Johannesson H."/>
        </authorList>
    </citation>
    <scope>NUCLEOTIDE SEQUENCE</scope>
    <source>
        <strain evidence="2">CBS 314.62</strain>
    </source>
</reference>
<reference evidence="2" key="2">
    <citation type="submission" date="2023-06" db="EMBL/GenBank/DDBJ databases">
        <authorList>
            <consortium name="Lawrence Berkeley National Laboratory"/>
            <person name="Haridas S."/>
            <person name="Hensen N."/>
            <person name="Bonometti L."/>
            <person name="Westerberg I."/>
            <person name="Brannstrom I.O."/>
            <person name="Guillou S."/>
            <person name="Cros-Aarteil S."/>
            <person name="Calhoun S."/>
            <person name="Kuo A."/>
            <person name="Mondo S."/>
            <person name="Pangilinan J."/>
            <person name="Riley R."/>
            <person name="Labutti K."/>
            <person name="Andreopoulos B."/>
            <person name="Lipzen A."/>
            <person name="Chen C."/>
            <person name="Yanf M."/>
            <person name="Daum C."/>
            <person name="Ng V."/>
            <person name="Clum A."/>
            <person name="Steindorff A."/>
            <person name="Ohm R."/>
            <person name="Martin F."/>
            <person name="Silar P."/>
            <person name="Natvig D."/>
            <person name="Lalanne C."/>
            <person name="Gautier V."/>
            <person name="Ament-Velasquez S.L."/>
            <person name="Kruys A."/>
            <person name="Hutchinson M.I."/>
            <person name="Powell A.J."/>
            <person name="Barry K."/>
            <person name="Miller A.N."/>
            <person name="Grigoriev I.V."/>
            <person name="Debuchy R."/>
            <person name="Gladieux P."/>
            <person name="Thoren M.H."/>
            <person name="Johannesson H."/>
        </authorList>
    </citation>
    <scope>NUCLEOTIDE SEQUENCE</scope>
    <source>
        <strain evidence="2">CBS 314.62</strain>
    </source>
</reference>
<keyword evidence="3" id="KW-1185">Reference proteome</keyword>
<evidence type="ECO:0000313" key="2">
    <source>
        <dbReference type="EMBL" id="KAK3689187.1"/>
    </source>
</evidence>
<evidence type="ECO:0008006" key="4">
    <source>
        <dbReference type="Google" id="ProtNLM"/>
    </source>
</evidence>
<comment type="caution">
    <text evidence="2">The sequence shown here is derived from an EMBL/GenBank/DDBJ whole genome shotgun (WGS) entry which is preliminary data.</text>
</comment>
<dbReference type="AlphaFoldDB" id="A0AAE0XAU4"/>
<protein>
    <recommendedName>
        <fullName evidence="4">Sushi domain-containing protein</fullName>
    </recommendedName>
</protein>
<sequence length="84" mass="9334">MNTILELFFAMITQTSSISVQGWGGGPGVCSDELRQGQMTNNKSLDGYWFNGVLVGCELKVERRMALIELCDWQGIYDPLPECA</sequence>
<feature type="signal peptide" evidence="1">
    <location>
        <begin position="1"/>
        <end position="17"/>
    </location>
</feature>
<feature type="chain" id="PRO_5042152683" description="Sushi domain-containing protein" evidence="1">
    <location>
        <begin position="18"/>
        <end position="84"/>
    </location>
</feature>
<dbReference type="Proteomes" id="UP001270362">
    <property type="component" value="Unassembled WGS sequence"/>
</dbReference>
<evidence type="ECO:0000256" key="1">
    <source>
        <dbReference type="SAM" id="SignalP"/>
    </source>
</evidence>
<keyword evidence="1" id="KW-0732">Signal</keyword>